<comment type="caution">
    <text evidence="1">The sequence shown here is derived from an EMBL/GenBank/DDBJ whole genome shotgun (WGS) entry which is preliminary data.</text>
</comment>
<name>A0A833U8N8_ACIBZ</name>
<dbReference type="AlphaFoldDB" id="A0A833U8N8"/>
<evidence type="ECO:0000313" key="1">
    <source>
        <dbReference type="EMBL" id="KAF1011480.1"/>
    </source>
</evidence>
<gene>
    <name evidence="1" type="ORF">GAK29_04954</name>
</gene>
<dbReference type="EMBL" id="WNDP01000288">
    <property type="protein sequence ID" value="KAF1011480.1"/>
    <property type="molecule type" value="Genomic_DNA"/>
</dbReference>
<reference evidence="2" key="1">
    <citation type="journal article" date="2020" name="MBio">
        <title>Horizontal gene transfer to a defensive symbiont with a reduced genome amongst a multipartite beetle microbiome.</title>
        <authorList>
            <person name="Waterworth S.C."/>
            <person name="Florez L.V."/>
            <person name="Rees E.R."/>
            <person name="Hertweck C."/>
            <person name="Kaltenpoth M."/>
            <person name="Kwan J.C."/>
        </authorList>
    </citation>
    <scope>NUCLEOTIDE SEQUENCE [LARGE SCALE GENOMIC DNA]</scope>
</reference>
<accession>A0A833U8N8</accession>
<sequence length="94" mass="11064">MIIDFIQIQKHKFDELVNKIVAAPEIYLNFDSVSDFYKSKWLNEFPQGTTWVVSGLDDGAEQFCIHIEYKDHFLFIDVQDSIQMRYGIRQSSNP</sequence>
<protein>
    <submittedName>
        <fullName evidence="1">Uncharacterized protein</fullName>
    </submittedName>
</protein>
<organism evidence="1 2">
    <name type="scientific">Acinetobacter bereziniae</name>
    <name type="common">Acinetobacter genomosp. 10</name>
    <dbReference type="NCBI Taxonomy" id="106648"/>
    <lineage>
        <taxon>Bacteria</taxon>
        <taxon>Pseudomonadati</taxon>
        <taxon>Pseudomonadota</taxon>
        <taxon>Gammaproteobacteria</taxon>
        <taxon>Moraxellales</taxon>
        <taxon>Moraxellaceae</taxon>
        <taxon>Acinetobacter</taxon>
    </lineage>
</organism>
<evidence type="ECO:0000313" key="2">
    <source>
        <dbReference type="Proteomes" id="UP000490535"/>
    </source>
</evidence>
<proteinExistence type="predicted"/>
<dbReference type="Proteomes" id="UP000490535">
    <property type="component" value="Unassembled WGS sequence"/>
</dbReference>